<sequence length="531" mass="53929">MTLSRGEALAPVKTAVRYRFVVPQLCVVGSLPELGGWAPQQAPAMMWHEGHQWALEVALPQESFEFKIVVAEGGVVKWEGGSNRVIQTDEGEGNVPVEIVVWLTCHFNATASTQLQLAVPRGSVQGAYETSKATLEFLRRRRSKLGQDAEQADSSAERQRQAVELLRLAEAVAEQSSSVAELGSLLGREEPPGRARAKWAAARAAEGGEEGAHHANGRVLPAASPSPHHLQPLAALSGSEQEDESDLLLLAIDSVRLPRALRRIAFANVVEAWNEGARGGEAGGMRSPLSLSSPGASSTASADGAPSAPAPSPFLRGELDSRAEELMSAAGVLLQEMRAAEEPDAERRSSLASLAEEAGHVAGALAQLGGGSAGSRATLAQLEGLASVGGALAAGAAGGTEEAVVAAEAEVGHVLAAAGAEERASLVVVDGLQAAAVMPAAAEAVEAVAAGGNGFVSNAAADGLPPLLAELPATASAHGATDSVAAASEAAEPTVKSWQRAASAIKGQLAGLGALALLLVAAAKVAAKLAL</sequence>
<accession>A0A2J8A142</accession>
<feature type="region of interest" description="Disordered" evidence="1">
    <location>
        <begin position="190"/>
        <end position="231"/>
    </location>
</feature>
<dbReference type="Proteomes" id="UP000236333">
    <property type="component" value="Unassembled WGS sequence"/>
</dbReference>
<dbReference type="GO" id="GO:0016020">
    <property type="term" value="C:membrane"/>
    <property type="evidence" value="ECO:0007669"/>
    <property type="project" value="TreeGrafter"/>
</dbReference>
<dbReference type="OrthoDB" id="546181at2759"/>
<protein>
    <recommendedName>
        <fullName evidence="2">CBM20 domain-containing protein</fullName>
    </recommendedName>
</protein>
<dbReference type="PANTHER" id="PTHR15048:SF0">
    <property type="entry name" value="STARCH-BINDING DOMAIN-CONTAINING PROTEIN 1"/>
    <property type="match status" value="1"/>
</dbReference>
<dbReference type="AlphaFoldDB" id="A0A2J8A142"/>
<dbReference type="PROSITE" id="PS51166">
    <property type="entry name" value="CBM20"/>
    <property type="match status" value="1"/>
</dbReference>
<keyword evidence="4" id="KW-1185">Reference proteome</keyword>
<dbReference type="InterPro" id="IPR002044">
    <property type="entry name" value="CBM20"/>
</dbReference>
<dbReference type="GO" id="GO:2001070">
    <property type="term" value="F:starch binding"/>
    <property type="evidence" value="ECO:0007669"/>
    <property type="project" value="InterPro"/>
</dbReference>
<evidence type="ECO:0000256" key="1">
    <source>
        <dbReference type="SAM" id="MobiDB-lite"/>
    </source>
</evidence>
<name>A0A2J8A142_9CHLO</name>
<organism evidence="3 4">
    <name type="scientific">Tetrabaena socialis</name>
    <dbReference type="NCBI Taxonomy" id="47790"/>
    <lineage>
        <taxon>Eukaryota</taxon>
        <taxon>Viridiplantae</taxon>
        <taxon>Chlorophyta</taxon>
        <taxon>core chlorophytes</taxon>
        <taxon>Chlorophyceae</taxon>
        <taxon>CS clade</taxon>
        <taxon>Chlamydomonadales</taxon>
        <taxon>Tetrabaenaceae</taxon>
        <taxon>Tetrabaena</taxon>
    </lineage>
</organism>
<proteinExistence type="predicted"/>
<dbReference type="Pfam" id="PF00686">
    <property type="entry name" value="CBM_20"/>
    <property type="match status" value="1"/>
</dbReference>
<dbReference type="PANTHER" id="PTHR15048">
    <property type="entry name" value="STARCH-BINDING DOMAIN-CONTAINING PROTEIN 1"/>
    <property type="match status" value="1"/>
</dbReference>
<dbReference type="InterPro" id="IPR013783">
    <property type="entry name" value="Ig-like_fold"/>
</dbReference>
<feature type="compositionally biased region" description="Low complexity" evidence="1">
    <location>
        <begin position="287"/>
        <end position="307"/>
    </location>
</feature>
<reference evidence="3 4" key="1">
    <citation type="journal article" date="2017" name="Mol. Biol. Evol.">
        <title>The 4-celled Tetrabaena socialis nuclear genome reveals the essential components for genetic control of cell number at the origin of multicellularity in the volvocine lineage.</title>
        <authorList>
            <person name="Featherston J."/>
            <person name="Arakaki Y."/>
            <person name="Hanschen E.R."/>
            <person name="Ferris P.J."/>
            <person name="Michod R.E."/>
            <person name="Olson B.J.S.C."/>
            <person name="Nozaki H."/>
            <person name="Durand P.M."/>
        </authorList>
    </citation>
    <scope>NUCLEOTIDE SEQUENCE [LARGE SCALE GENOMIC DNA]</scope>
    <source>
        <strain evidence="3 4">NIES-571</strain>
    </source>
</reference>
<feature type="domain" description="CBM20" evidence="2">
    <location>
        <begin position="4"/>
        <end position="104"/>
    </location>
</feature>
<dbReference type="SUPFAM" id="SSF49452">
    <property type="entry name" value="Starch-binding domain-like"/>
    <property type="match status" value="1"/>
</dbReference>
<dbReference type="InterPro" id="IPR013784">
    <property type="entry name" value="Carb-bd-like_fold"/>
</dbReference>
<dbReference type="SMART" id="SM01065">
    <property type="entry name" value="CBM_2"/>
    <property type="match status" value="1"/>
</dbReference>
<evidence type="ECO:0000313" key="4">
    <source>
        <dbReference type="Proteomes" id="UP000236333"/>
    </source>
</evidence>
<gene>
    <name evidence="3" type="ORF">TSOC_007422</name>
</gene>
<evidence type="ECO:0000313" key="3">
    <source>
        <dbReference type="EMBL" id="PNH06243.1"/>
    </source>
</evidence>
<dbReference type="EMBL" id="PGGS01000248">
    <property type="protein sequence ID" value="PNH06243.1"/>
    <property type="molecule type" value="Genomic_DNA"/>
</dbReference>
<dbReference type="Gene3D" id="2.60.40.10">
    <property type="entry name" value="Immunoglobulins"/>
    <property type="match status" value="1"/>
</dbReference>
<feature type="region of interest" description="Disordered" evidence="1">
    <location>
        <begin position="278"/>
        <end position="316"/>
    </location>
</feature>
<evidence type="ECO:0000259" key="2">
    <source>
        <dbReference type="PROSITE" id="PS51166"/>
    </source>
</evidence>
<comment type="caution">
    <text evidence="3">The sequence shown here is derived from an EMBL/GenBank/DDBJ whole genome shotgun (WGS) entry which is preliminary data.</text>
</comment>
<dbReference type="CDD" id="cd05467">
    <property type="entry name" value="CBM20"/>
    <property type="match status" value="1"/>
</dbReference>